<dbReference type="InterPro" id="IPR008271">
    <property type="entry name" value="Ser/Thr_kinase_AS"/>
</dbReference>
<keyword evidence="1" id="KW-0677">Repeat</keyword>
<dbReference type="AlphaFoldDB" id="U1HV73"/>
<dbReference type="OrthoDB" id="626167at2759"/>
<protein>
    <recommendedName>
        <fullName evidence="5">Protein kinase domain-containing protein</fullName>
    </recommendedName>
</protein>
<evidence type="ECO:0000256" key="1">
    <source>
        <dbReference type="ARBA" id="ARBA00022737"/>
    </source>
</evidence>
<dbReference type="SMART" id="SM00248">
    <property type="entry name" value="ANK"/>
    <property type="match status" value="8"/>
</dbReference>
<dbReference type="Pfam" id="PF12796">
    <property type="entry name" value="Ank_2"/>
    <property type="match status" value="1"/>
</dbReference>
<dbReference type="Proteomes" id="UP000019373">
    <property type="component" value="Unassembled WGS sequence"/>
</dbReference>
<accession>U1HV73</accession>
<dbReference type="PROSITE" id="PS50297">
    <property type="entry name" value="ANK_REP_REGION"/>
    <property type="match status" value="2"/>
</dbReference>
<dbReference type="eggNOG" id="KOG4177">
    <property type="taxonomic scope" value="Eukaryota"/>
</dbReference>
<dbReference type="Gene3D" id="1.25.40.20">
    <property type="entry name" value="Ankyrin repeat-containing domain"/>
    <property type="match status" value="3"/>
</dbReference>
<feature type="domain" description="Protein kinase" evidence="5">
    <location>
        <begin position="79"/>
        <end position="377"/>
    </location>
</feature>
<organism evidence="6 7">
    <name type="scientific">Endocarpon pusillum (strain Z07020 / HMAS-L-300199)</name>
    <name type="common">Lichen-forming fungus</name>
    <dbReference type="NCBI Taxonomy" id="1263415"/>
    <lineage>
        <taxon>Eukaryota</taxon>
        <taxon>Fungi</taxon>
        <taxon>Dikarya</taxon>
        <taxon>Ascomycota</taxon>
        <taxon>Pezizomycotina</taxon>
        <taxon>Eurotiomycetes</taxon>
        <taxon>Chaetothyriomycetidae</taxon>
        <taxon>Verrucariales</taxon>
        <taxon>Verrucariaceae</taxon>
        <taxon>Endocarpon</taxon>
    </lineage>
</organism>
<dbReference type="InterPro" id="IPR002110">
    <property type="entry name" value="Ankyrin_rpt"/>
</dbReference>
<dbReference type="GO" id="GO:0005737">
    <property type="term" value="C:cytoplasm"/>
    <property type="evidence" value="ECO:0007669"/>
    <property type="project" value="TreeGrafter"/>
</dbReference>
<feature type="compositionally biased region" description="Basic and acidic residues" evidence="4">
    <location>
        <begin position="1149"/>
        <end position="1170"/>
    </location>
</feature>
<dbReference type="GO" id="GO:0004672">
    <property type="term" value="F:protein kinase activity"/>
    <property type="evidence" value="ECO:0007669"/>
    <property type="project" value="InterPro"/>
</dbReference>
<evidence type="ECO:0000313" key="6">
    <source>
        <dbReference type="EMBL" id="ERF73239.1"/>
    </source>
</evidence>
<dbReference type="Pfam" id="PF00069">
    <property type="entry name" value="Pkinase"/>
    <property type="match status" value="1"/>
</dbReference>
<feature type="repeat" description="ANK" evidence="3">
    <location>
        <begin position="738"/>
        <end position="770"/>
    </location>
</feature>
<dbReference type="InterPro" id="IPR036770">
    <property type="entry name" value="Ankyrin_rpt-contain_sf"/>
</dbReference>
<dbReference type="Pfam" id="PF00023">
    <property type="entry name" value="Ank"/>
    <property type="match status" value="1"/>
</dbReference>
<keyword evidence="7" id="KW-1185">Reference proteome</keyword>
<proteinExistence type="predicted"/>
<keyword evidence="2 3" id="KW-0040">ANK repeat</keyword>
<dbReference type="InterPro" id="IPR000719">
    <property type="entry name" value="Prot_kinase_dom"/>
</dbReference>
<dbReference type="InterPro" id="IPR011009">
    <property type="entry name" value="Kinase-like_dom_sf"/>
</dbReference>
<dbReference type="SUPFAM" id="SSF48403">
    <property type="entry name" value="Ankyrin repeat"/>
    <property type="match status" value="1"/>
</dbReference>
<evidence type="ECO:0000259" key="5">
    <source>
        <dbReference type="PROSITE" id="PS50011"/>
    </source>
</evidence>
<gene>
    <name evidence="6" type="ORF">EPUS_08790</name>
</gene>
<sequence>MANGILTPIYSLASRNGFPSLDFSSLRPSRAWTDSARAAAAYTGVHLASLATTNSRMKVLERVVDALHQSGLPGPARLMDLQEYLGQGSQFYVYKDHLLVEEGYEAFTTMEVAVKQPKFDLDLEEELDLADSGVREHVYHMYLEIFTLTNPALRVHPNIARLIAWSDVGLNPRLMPTLVMELAESDLATLLADDVPQLSPSQKYSLCQDVGAGLDALHDCHILHGDLKPKNILIFRHEGCIVAKLADFGLSLDQAESDLAIAYLGGTPGWQAPEVEVGSKLSSHGLLQADNYSFGLLVWSIILHSGKVPSLSTREARQAIATRELKDARDIVGLEMCRTLTDAVQKLLEYDFRRRPLRVADVLDDRPNDEEYGHGVTLDFEYKFSTYGRMPSRHAKSKRISWELNPVPDMFIDGLHLQFLNDLSNLPGDILFALFLAFTASQPSDQNTEDRALNILVAAARSGYEPAQGIIPAAHKFFQLEPQQHIKELITEWLKSAVGSGSTLAIPELEKLDPPTLYDAISDFRINGGYNRFYCAIDPSFNNSVAPQNKPTQRSSFRYSRLHWLATYGNLSALLDYFNTNRGYGIDDMTDNQETPLYLACARGSWEIAAELMRRGACASVRCTSFEISCMHWVFAFGEMFQAEAVIQLKGRGADLNARTSTEVPFFHYPFVLPAGTPLHWAVATSSHKTIQVLVTQGADLLIRDGSDPYVYDGRVRILNDPKELIKEEGPPLKTETKGLSPLDLAAMQHDPFIFELLISTRADVDINAVDEEGFSVLHRLSASYIWRTSAGIAFSTLPFRGNRIHMRDGLIRSVAAIKALGADMELLTTPLDSKAQQRKRVCNFPSRTPLMLACMNSATDAVRTLLEAGASVRTENDVGQTALHCISRERAACVECVCLLVFYGADINHCDKYGGTVLLRAAFAKCLEVVEFCLAKGADIEVQEQHPLAIEKGEGPFHLLSPVRSDMIFQDRWDRDFLLQDRWDEGIELVDKKDRNIVLRDKWDLKLARLLERYVLACPHVEKKRRVIEFGSPSGETILHVYALYAMQHCVAALILHGAPVNAIERNPAQTQGDFVYGTPLDAAIRGKKRRAKGRESKTFTNSEYEDSCRKADAVIDMLQRAGGVSISDAEITKKWFVPGETDTEEVEFQKRSDNFNDPDRVDSEIELA</sequence>
<evidence type="ECO:0000256" key="3">
    <source>
        <dbReference type="PROSITE-ProRule" id="PRU00023"/>
    </source>
</evidence>
<name>U1HV73_ENDPU</name>
<dbReference type="eggNOG" id="KOG0192">
    <property type="taxonomic scope" value="Eukaryota"/>
</dbReference>
<dbReference type="HOGENOM" id="CLU_007669_0_0_1"/>
<dbReference type="OMA" id="GPSCLHW"/>
<dbReference type="Gene3D" id="1.10.510.10">
    <property type="entry name" value="Transferase(Phosphotransferase) domain 1"/>
    <property type="match status" value="1"/>
</dbReference>
<dbReference type="GeneID" id="19243633"/>
<feature type="repeat" description="ANK" evidence="3">
    <location>
        <begin position="846"/>
        <end position="878"/>
    </location>
</feature>
<dbReference type="EMBL" id="KE720962">
    <property type="protein sequence ID" value="ERF73239.1"/>
    <property type="molecule type" value="Genomic_DNA"/>
</dbReference>
<dbReference type="PANTHER" id="PTHR24198">
    <property type="entry name" value="ANKYRIN REPEAT AND PROTEIN KINASE DOMAIN-CONTAINING PROTEIN"/>
    <property type="match status" value="1"/>
</dbReference>
<evidence type="ECO:0000256" key="4">
    <source>
        <dbReference type="SAM" id="MobiDB-lite"/>
    </source>
</evidence>
<dbReference type="SUPFAM" id="SSF56112">
    <property type="entry name" value="Protein kinase-like (PK-like)"/>
    <property type="match status" value="1"/>
</dbReference>
<dbReference type="PANTHER" id="PTHR24198:SF165">
    <property type="entry name" value="ANKYRIN REPEAT-CONTAINING PROTEIN-RELATED"/>
    <property type="match status" value="1"/>
</dbReference>
<dbReference type="GO" id="GO:0005524">
    <property type="term" value="F:ATP binding"/>
    <property type="evidence" value="ECO:0007669"/>
    <property type="project" value="InterPro"/>
</dbReference>
<evidence type="ECO:0000313" key="7">
    <source>
        <dbReference type="Proteomes" id="UP000019373"/>
    </source>
</evidence>
<feature type="region of interest" description="Disordered" evidence="4">
    <location>
        <begin position="1144"/>
        <end position="1170"/>
    </location>
</feature>
<dbReference type="SMART" id="SM00220">
    <property type="entry name" value="S_TKc"/>
    <property type="match status" value="1"/>
</dbReference>
<dbReference type="PROSITE" id="PS50088">
    <property type="entry name" value="ANK_REPEAT"/>
    <property type="match status" value="4"/>
</dbReference>
<reference evidence="7" key="1">
    <citation type="journal article" date="2014" name="BMC Genomics">
        <title>Genome characteristics reveal the impact of lichenization on lichen-forming fungus Endocarpon pusillum Hedwig (Verrucariales, Ascomycota).</title>
        <authorList>
            <person name="Wang Y.-Y."/>
            <person name="Liu B."/>
            <person name="Zhang X.-Y."/>
            <person name="Zhou Q.-M."/>
            <person name="Zhang T."/>
            <person name="Li H."/>
            <person name="Yu Y.-F."/>
            <person name="Zhang X.-L."/>
            <person name="Hao X.-Y."/>
            <person name="Wang M."/>
            <person name="Wang L."/>
            <person name="Wei J.-C."/>
        </authorList>
    </citation>
    <scope>NUCLEOTIDE SEQUENCE [LARGE SCALE GENOMIC DNA]</scope>
    <source>
        <strain evidence="7">Z07020 / HMAS-L-300199</strain>
    </source>
</reference>
<evidence type="ECO:0000256" key="2">
    <source>
        <dbReference type="ARBA" id="ARBA00023043"/>
    </source>
</evidence>
<dbReference type="PROSITE" id="PS50011">
    <property type="entry name" value="PROTEIN_KINASE_DOM"/>
    <property type="match status" value="1"/>
</dbReference>
<dbReference type="RefSeq" id="XP_007801106.1">
    <property type="nucleotide sequence ID" value="XM_007802915.1"/>
</dbReference>
<feature type="repeat" description="ANK" evidence="3">
    <location>
        <begin position="674"/>
        <end position="706"/>
    </location>
</feature>
<feature type="repeat" description="ANK" evidence="3">
    <location>
        <begin position="592"/>
        <end position="624"/>
    </location>
</feature>
<dbReference type="PROSITE" id="PS00108">
    <property type="entry name" value="PROTEIN_KINASE_ST"/>
    <property type="match status" value="1"/>
</dbReference>